<dbReference type="InterPro" id="IPR036396">
    <property type="entry name" value="Cyt_P450_sf"/>
</dbReference>
<protein>
    <submittedName>
        <fullName evidence="12">Cytochrome p450</fullName>
    </submittedName>
</protein>
<dbReference type="PANTHER" id="PTHR46206">
    <property type="entry name" value="CYTOCHROME P450"/>
    <property type="match status" value="1"/>
</dbReference>
<accession>V2WX21</accession>
<evidence type="ECO:0000256" key="1">
    <source>
        <dbReference type="ARBA" id="ARBA00001971"/>
    </source>
</evidence>
<evidence type="ECO:0000256" key="6">
    <source>
        <dbReference type="ARBA" id="ARBA00022723"/>
    </source>
</evidence>
<evidence type="ECO:0000256" key="10">
    <source>
        <dbReference type="ARBA" id="ARBA00023033"/>
    </source>
</evidence>
<keyword evidence="4" id="KW-0349">Heme</keyword>
<dbReference type="GO" id="GO:0016020">
    <property type="term" value="C:membrane"/>
    <property type="evidence" value="ECO:0007669"/>
    <property type="project" value="UniProtKB-SubCell"/>
</dbReference>
<dbReference type="OrthoDB" id="1844152at2759"/>
<evidence type="ECO:0000256" key="9">
    <source>
        <dbReference type="ARBA" id="ARBA00023004"/>
    </source>
</evidence>
<keyword evidence="6" id="KW-0479">Metal-binding</keyword>
<comment type="similarity">
    <text evidence="3">Belongs to the cytochrome P450 family.</text>
</comment>
<comment type="caution">
    <text evidence="12">The sequence shown here is derived from an EMBL/GenBank/DDBJ whole genome shotgun (WGS) entry which is preliminary data.</text>
</comment>
<proteinExistence type="inferred from homology"/>
<evidence type="ECO:0000256" key="7">
    <source>
        <dbReference type="ARBA" id="ARBA00022989"/>
    </source>
</evidence>
<dbReference type="AlphaFoldDB" id="V2WX21"/>
<name>V2WX21_MONRO</name>
<keyword evidence="8" id="KW-0560">Oxidoreductase</keyword>
<evidence type="ECO:0000256" key="2">
    <source>
        <dbReference type="ARBA" id="ARBA00004370"/>
    </source>
</evidence>
<dbReference type="GO" id="GO:0020037">
    <property type="term" value="F:heme binding"/>
    <property type="evidence" value="ECO:0007669"/>
    <property type="project" value="InterPro"/>
</dbReference>
<dbReference type="HOGENOM" id="CLU_1094534_0_0_1"/>
<comment type="cofactor">
    <cofactor evidence="1">
        <name>heme</name>
        <dbReference type="ChEBI" id="CHEBI:30413"/>
    </cofactor>
</comment>
<dbReference type="GO" id="GO:0016705">
    <property type="term" value="F:oxidoreductase activity, acting on paired donors, with incorporation or reduction of molecular oxygen"/>
    <property type="evidence" value="ECO:0007669"/>
    <property type="project" value="InterPro"/>
</dbReference>
<gene>
    <name evidence="12" type="ORF">Moror_2755</name>
</gene>
<evidence type="ECO:0000256" key="11">
    <source>
        <dbReference type="ARBA" id="ARBA00023136"/>
    </source>
</evidence>
<dbReference type="KEGG" id="mrr:Moror_2755"/>
<keyword evidence="7" id="KW-1133">Transmembrane helix</keyword>
<evidence type="ECO:0000256" key="4">
    <source>
        <dbReference type="ARBA" id="ARBA00022617"/>
    </source>
</evidence>
<dbReference type="Proteomes" id="UP000017559">
    <property type="component" value="Unassembled WGS sequence"/>
</dbReference>
<dbReference type="SUPFAM" id="SSF48264">
    <property type="entry name" value="Cytochrome P450"/>
    <property type="match status" value="1"/>
</dbReference>
<dbReference type="GO" id="GO:0004497">
    <property type="term" value="F:monooxygenase activity"/>
    <property type="evidence" value="ECO:0007669"/>
    <property type="project" value="UniProtKB-KW"/>
</dbReference>
<dbReference type="PANTHER" id="PTHR46206:SF5">
    <property type="entry name" value="P450, PUTATIVE (EUROFUNG)-RELATED"/>
    <property type="match status" value="1"/>
</dbReference>
<dbReference type="EMBL" id="AWSO01000351">
    <property type="protein sequence ID" value="ESK91408.1"/>
    <property type="molecule type" value="Genomic_DNA"/>
</dbReference>
<keyword evidence="5" id="KW-0812">Transmembrane</keyword>
<keyword evidence="11" id="KW-0472">Membrane</keyword>
<keyword evidence="13" id="KW-1185">Reference proteome</keyword>
<evidence type="ECO:0000256" key="8">
    <source>
        <dbReference type="ARBA" id="ARBA00023002"/>
    </source>
</evidence>
<evidence type="ECO:0000313" key="13">
    <source>
        <dbReference type="Proteomes" id="UP000017559"/>
    </source>
</evidence>
<evidence type="ECO:0000256" key="5">
    <source>
        <dbReference type="ARBA" id="ARBA00022692"/>
    </source>
</evidence>
<evidence type="ECO:0000313" key="12">
    <source>
        <dbReference type="EMBL" id="ESK91408.1"/>
    </source>
</evidence>
<evidence type="ECO:0000256" key="3">
    <source>
        <dbReference type="ARBA" id="ARBA00010617"/>
    </source>
</evidence>
<comment type="subcellular location">
    <subcellularLocation>
        <location evidence="2">Membrane</location>
    </subcellularLocation>
</comment>
<sequence length="254" mass="28740">MSLTISTCVLLLVIFVFQVLRLAQLYCLQRALLDIPSVGKDSVLSSYATSYRWVKDAWAVLHDGYNRYKDKGFFKVPQINSWILIATGPNIKDLCSVPDASVSLHAAIEDLLQPDYTPGKEIHFDMYHLGDMVELNKTSSQWTSISANDTFMQFICCIMNWTFVGVPLCCNKDYCNINIYFAHHVMFGSVVINLFPNFLKLVVGAIYNKILGLWKCIVIHVGPLIEEQQKLKCSSNPVPDDMLTWLIEAAPPNH</sequence>
<reference evidence="12 13" key="1">
    <citation type="journal article" date="2014" name="BMC Genomics">
        <title>Genome and secretome analysis of the hemibiotrophic fungal pathogen, Moniliophthora roreri, which causes frosty pod rot disease of cacao: mechanisms of the biotrophic and necrotrophic phases.</title>
        <authorList>
            <person name="Meinhardt L.W."/>
            <person name="Costa G.G.L."/>
            <person name="Thomazella D.P.T."/>
            <person name="Teixeira P.J.P.L."/>
            <person name="Carazzolle M.F."/>
            <person name="Schuster S.C."/>
            <person name="Carlson J.E."/>
            <person name="Guiltinan M.J."/>
            <person name="Mieczkowski P."/>
            <person name="Farmer A."/>
            <person name="Ramaraj T."/>
            <person name="Crozier J."/>
            <person name="Davis R.E."/>
            <person name="Shao J."/>
            <person name="Melnick R.L."/>
            <person name="Pereira G.A.G."/>
            <person name="Bailey B.A."/>
        </authorList>
    </citation>
    <scope>NUCLEOTIDE SEQUENCE [LARGE SCALE GENOMIC DNA]</scope>
    <source>
        <strain evidence="12 13">MCA 2997</strain>
    </source>
</reference>
<dbReference type="GO" id="GO:0005506">
    <property type="term" value="F:iron ion binding"/>
    <property type="evidence" value="ECO:0007669"/>
    <property type="project" value="InterPro"/>
</dbReference>
<keyword evidence="9" id="KW-0408">Iron</keyword>
<organism evidence="12 13">
    <name type="scientific">Moniliophthora roreri (strain MCA 2997)</name>
    <name type="common">Cocoa frosty pod rot fungus</name>
    <name type="synonym">Crinipellis roreri</name>
    <dbReference type="NCBI Taxonomy" id="1381753"/>
    <lineage>
        <taxon>Eukaryota</taxon>
        <taxon>Fungi</taxon>
        <taxon>Dikarya</taxon>
        <taxon>Basidiomycota</taxon>
        <taxon>Agaricomycotina</taxon>
        <taxon>Agaricomycetes</taxon>
        <taxon>Agaricomycetidae</taxon>
        <taxon>Agaricales</taxon>
        <taxon>Marasmiineae</taxon>
        <taxon>Marasmiaceae</taxon>
        <taxon>Moniliophthora</taxon>
    </lineage>
</organism>
<keyword evidence="10" id="KW-0503">Monooxygenase</keyword>